<sequence length="146" mass="16326">MCALSSETHEGGCFCGAIRYRTLGKPDRVSLCSCEWCTKRTGSAFGISVYFPEDHIAFFGEDWKTFRLTSDAGRWLETRFCGNCGTTVGWTLEFLPGHCGVAGGTFDNPKFWYTPERYGFARSKPDWLEVPDGLHVFQAMPGSPNE</sequence>
<evidence type="ECO:0000256" key="1">
    <source>
        <dbReference type="ARBA" id="ARBA00005495"/>
    </source>
</evidence>
<evidence type="ECO:0000256" key="2">
    <source>
        <dbReference type="ARBA" id="ARBA00022723"/>
    </source>
</evidence>
<keyword evidence="4" id="KW-0456">Lyase</keyword>
<dbReference type="GO" id="GO:0016846">
    <property type="term" value="F:carbon-sulfur lyase activity"/>
    <property type="evidence" value="ECO:0007669"/>
    <property type="project" value="InterPro"/>
</dbReference>
<gene>
    <name evidence="6" type="ORF">K1W69_06590</name>
</gene>
<dbReference type="PANTHER" id="PTHR33337">
    <property type="entry name" value="GFA DOMAIN-CONTAINING PROTEIN"/>
    <property type="match status" value="1"/>
</dbReference>
<dbReference type="EMBL" id="JAICBX010000001">
    <property type="protein sequence ID" value="MBW8636849.1"/>
    <property type="molecule type" value="Genomic_DNA"/>
</dbReference>
<dbReference type="Gene3D" id="3.90.1590.10">
    <property type="entry name" value="glutathione-dependent formaldehyde- activating enzyme (gfa)"/>
    <property type="match status" value="1"/>
</dbReference>
<dbReference type="PANTHER" id="PTHR33337:SF40">
    <property type="entry name" value="CENP-V_GFA DOMAIN-CONTAINING PROTEIN-RELATED"/>
    <property type="match status" value="1"/>
</dbReference>
<dbReference type="InterPro" id="IPR011057">
    <property type="entry name" value="Mss4-like_sf"/>
</dbReference>
<organism evidence="6 7">
    <name type="scientific">Flavimaribacter sediminis</name>
    <dbReference type="NCBI Taxonomy" id="2865987"/>
    <lineage>
        <taxon>Bacteria</taxon>
        <taxon>Pseudomonadati</taxon>
        <taxon>Pseudomonadota</taxon>
        <taxon>Alphaproteobacteria</taxon>
        <taxon>Hyphomicrobiales</taxon>
        <taxon>Rhizobiaceae</taxon>
        <taxon>Flavimaribacter</taxon>
    </lineage>
</organism>
<dbReference type="GO" id="GO:0046872">
    <property type="term" value="F:metal ion binding"/>
    <property type="evidence" value="ECO:0007669"/>
    <property type="project" value="UniProtKB-KW"/>
</dbReference>
<keyword evidence="7" id="KW-1185">Reference proteome</keyword>
<reference evidence="6" key="1">
    <citation type="submission" date="2021-08" db="EMBL/GenBank/DDBJ databases">
        <title>Hoeflea bacterium WL0058 sp. nov., isolated from the sediment.</title>
        <authorList>
            <person name="Wang L."/>
            <person name="Zhang D."/>
        </authorList>
    </citation>
    <scope>NUCLEOTIDE SEQUENCE</scope>
    <source>
        <strain evidence="6">WL0058</strain>
    </source>
</reference>
<comment type="caution">
    <text evidence="6">The sequence shown here is derived from an EMBL/GenBank/DDBJ whole genome shotgun (WGS) entry which is preliminary data.</text>
</comment>
<dbReference type="PROSITE" id="PS51891">
    <property type="entry name" value="CENP_V_GFA"/>
    <property type="match status" value="1"/>
</dbReference>
<dbReference type="Pfam" id="PF04828">
    <property type="entry name" value="GFA"/>
    <property type="match status" value="1"/>
</dbReference>
<evidence type="ECO:0000256" key="4">
    <source>
        <dbReference type="ARBA" id="ARBA00023239"/>
    </source>
</evidence>
<dbReference type="RefSeq" id="WP_220227496.1">
    <property type="nucleotide sequence ID" value="NZ_JAICBX010000001.1"/>
</dbReference>
<name>A0AAE3CZN4_9HYPH</name>
<dbReference type="AlphaFoldDB" id="A0AAE3CZN4"/>
<evidence type="ECO:0000256" key="3">
    <source>
        <dbReference type="ARBA" id="ARBA00022833"/>
    </source>
</evidence>
<keyword evidence="2" id="KW-0479">Metal-binding</keyword>
<evidence type="ECO:0000259" key="5">
    <source>
        <dbReference type="PROSITE" id="PS51891"/>
    </source>
</evidence>
<dbReference type="Proteomes" id="UP001196509">
    <property type="component" value="Unassembled WGS sequence"/>
</dbReference>
<proteinExistence type="inferred from homology"/>
<keyword evidence="3" id="KW-0862">Zinc</keyword>
<accession>A0AAE3CZN4</accession>
<evidence type="ECO:0000313" key="7">
    <source>
        <dbReference type="Proteomes" id="UP001196509"/>
    </source>
</evidence>
<comment type="similarity">
    <text evidence="1">Belongs to the Gfa family.</text>
</comment>
<protein>
    <submittedName>
        <fullName evidence="6">GFA family protein</fullName>
    </submittedName>
</protein>
<feature type="domain" description="CENP-V/GFA" evidence="5">
    <location>
        <begin position="9"/>
        <end position="113"/>
    </location>
</feature>
<dbReference type="InterPro" id="IPR006913">
    <property type="entry name" value="CENP-V/GFA"/>
</dbReference>
<dbReference type="SUPFAM" id="SSF51316">
    <property type="entry name" value="Mss4-like"/>
    <property type="match status" value="1"/>
</dbReference>
<evidence type="ECO:0000313" key="6">
    <source>
        <dbReference type="EMBL" id="MBW8636849.1"/>
    </source>
</evidence>